<reference evidence="2" key="1">
    <citation type="submission" date="2021-05" db="EMBL/GenBank/DDBJ databases">
        <authorList>
            <person name="Arsene-Ploetze F."/>
        </authorList>
    </citation>
    <scope>NUCLEOTIDE SEQUENCE</scope>
    <source>
        <strain evidence="2">DSM 42138</strain>
    </source>
</reference>
<feature type="compositionally biased region" description="Basic residues" evidence="1">
    <location>
        <begin position="62"/>
        <end position="81"/>
    </location>
</feature>
<feature type="region of interest" description="Disordered" evidence="1">
    <location>
        <begin position="24"/>
        <end position="81"/>
    </location>
</feature>
<comment type="caution">
    <text evidence="2">The sequence shown here is derived from an EMBL/GenBank/DDBJ whole genome shotgun (WGS) entry which is preliminary data.</text>
</comment>
<name>A0A9W4GQ91_9ACTN</name>
<organism evidence="2 3">
    <name type="scientific">Actinacidiphila cocklensis</name>
    <dbReference type="NCBI Taxonomy" id="887465"/>
    <lineage>
        <taxon>Bacteria</taxon>
        <taxon>Bacillati</taxon>
        <taxon>Actinomycetota</taxon>
        <taxon>Actinomycetes</taxon>
        <taxon>Kitasatosporales</taxon>
        <taxon>Streptomycetaceae</taxon>
        <taxon>Actinacidiphila</taxon>
    </lineage>
</organism>
<evidence type="ECO:0000313" key="3">
    <source>
        <dbReference type="Proteomes" id="UP001152519"/>
    </source>
</evidence>
<dbReference type="EMBL" id="CAJSLV010000048">
    <property type="protein sequence ID" value="CAG6393301.1"/>
    <property type="molecule type" value="Genomic_DNA"/>
</dbReference>
<evidence type="ECO:0000313" key="2">
    <source>
        <dbReference type="EMBL" id="CAG6393301.1"/>
    </source>
</evidence>
<protein>
    <submittedName>
        <fullName evidence="2">Uncharacterized protein</fullName>
    </submittedName>
</protein>
<dbReference type="Proteomes" id="UP001152519">
    <property type="component" value="Unassembled WGS sequence"/>
</dbReference>
<evidence type="ECO:0000256" key="1">
    <source>
        <dbReference type="SAM" id="MobiDB-lite"/>
    </source>
</evidence>
<proteinExistence type="predicted"/>
<sequence length="81" mass="8899">MDLEHLGLLLRPLADLLLRRHRDQLRPGPEEPPGVAGLTRRHPETGAVPCMDGVHGPAPPHVRARRAGGGPRRRICRLSRG</sequence>
<accession>A0A9W4GQ91</accession>
<gene>
    <name evidence="2" type="ORF">SCOCK_20332</name>
</gene>
<keyword evidence="3" id="KW-1185">Reference proteome</keyword>
<dbReference type="AlphaFoldDB" id="A0A9W4GQ91"/>